<dbReference type="GO" id="GO:0033013">
    <property type="term" value="P:tetrapyrrole metabolic process"/>
    <property type="evidence" value="ECO:0007669"/>
    <property type="project" value="UniProtKB-ARBA"/>
</dbReference>
<dbReference type="EMBL" id="PYLP01000001">
    <property type="protein sequence ID" value="PST42070.1"/>
    <property type="molecule type" value="Genomic_DNA"/>
</dbReference>
<feature type="transmembrane region" description="Helical" evidence="6">
    <location>
        <begin position="44"/>
        <end position="63"/>
    </location>
</feature>
<sequence>MNKKTLILCLLISLLVGGLSSFLTKDSIALYETLNKPLFYPPVWLFPIVWTIFYLLMGFSSYLIVQSHSSSKEKALILCGFQLLVNFTWPLFFFNLQNYFLSLLILIILIISVIYMLYTFKDINIMAFYLNLSYLFWLFFAFYLNFMIFLNN</sequence>
<dbReference type="PANTHER" id="PTHR10057">
    <property type="entry name" value="PERIPHERAL-TYPE BENZODIAZEPINE RECEPTOR"/>
    <property type="match status" value="1"/>
</dbReference>
<comment type="caution">
    <text evidence="7">The sequence shown here is derived from an EMBL/GenBank/DDBJ whole genome shotgun (WGS) entry which is preliminary data.</text>
</comment>
<evidence type="ECO:0000256" key="2">
    <source>
        <dbReference type="ARBA" id="ARBA00007524"/>
    </source>
</evidence>
<feature type="transmembrane region" description="Helical" evidence="6">
    <location>
        <begin position="99"/>
        <end position="120"/>
    </location>
</feature>
<evidence type="ECO:0000256" key="6">
    <source>
        <dbReference type="SAM" id="Phobius"/>
    </source>
</evidence>
<dbReference type="Pfam" id="PF03073">
    <property type="entry name" value="TspO_MBR"/>
    <property type="match status" value="1"/>
</dbReference>
<dbReference type="FunFam" id="1.20.1260.100:FF:000001">
    <property type="entry name" value="translocator protein 2"/>
    <property type="match status" value="1"/>
</dbReference>
<keyword evidence="4 6" id="KW-1133">Transmembrane helix</keyword>
<dbReference type="InterPro" id="IPR004307">
    <property type="entry name" value="TspO_MBR"/>
</dbReference>
<dbReference type="Gene3D" id="1.20.1260.100">
    <property type="entry name" value="TspO/MBR protein"/>
    <property type="match status" value="1"/>
</dbReference>
<dbReference type="GO" id="GO:0016020">
    <property type="term" value="C:membrane"/>
    <property type="evidence" value="ECO:0007669"/>
    <property type="project" value="UniProtKB-SubCell"/>
</dbReference>
<feature type="transmembrane region" description="Helical" evidence="6">
    <location>
        <begin position="75"/>
        <end position="93"/>
    </location>
</feature>
<dbReference type="RefSeq" id="WP_106986866.1">
    <property type="nucleotide sequence ID" value="NZ_PYLP01000001.1"/>
</dbReference>
<proteinExistence type="inferred from homology"/>
<evidence type="ECO:0000313" key="7">
    <source>
        <dbReference type="EMBL" id="PST42070.1"/>
    </source>
</evidence>
<dbReference type="Proteomes" id="UP000241201">
    <property type="component" value="Unassembled WGS sequence"/>
</dbReference>
<dbReference type="PANTHER" id="PTHR10057:SF0">
    <property type="entry name" value="TRANSLOCATOR PROTEIN"/>
    <property type="match status" value="1"/>
</dbReference>
<accession>A0A2T3G3E7</accession>
<keyword evidence="8" id="KW-1185">Reference proteome</keyword>
<reference evidence="8" key="1">
    <citation type="submission" date="2018-03" db="EMBL/GenBank/DDBJ databases">
        <title>Lachnoclostridium SNUG30370 gen.nov., sp.nov., isolated from human faeces.</title>
        <authorList>
            <person name="Seo B."/>
            <person name="Jeon K."/>
            <person name="Ko G."/>
        </authorList>
    </citation>
    <scope>NUCLEOTIDE SEQUENCE [LARGE SCALE GENOMIC DNA]</scope>
    <source>
        <strain evidence="8">SNUG30370</strain>
    </source>
</reference>
<organism evidence="7 8">
    <name type="scientific">Faecalibacillus faecis</name>
    <dbReference type="NCBI Taxonomy" id="1982628"/>
    <lineage>
        <taxon>Bacteria</taxon>
        <taxon>Bacillati</taxon>
        <taxon>Bacillota</taxon>
        <taxon>Erysipelotrichia</taxon>
        <taxon>Erysipelotrichales</taxon>
        <taxon>Coprobacillaceae</taxon>
        <taxon>Faecalibacillus</taxon>
    </lineage>
</organism>
<dbReference type="InterPro" id="IPR038330">
    <property type="entry name" value="TspO/MBR-related_sf"/>
</dbReference>
<evidence type="ECO:0000256" key="1">
    <source>
        <dbReference type="ARBA" id="ARBA00004141"/>
    </source>
</evidence>
<keyword evidence="3 6" id="KW-0812">Transmembrane</keyword>
<keyword evidence="5 6" id="KW-0472">Membrane</keyword>
<dbReference type="GeneID" id="77469585"/>
<comment type="similarity">
    <text evidence="2">Belongs to the TspO/BZRP family.</text>
</comment>
<gene>
    <name evidence="7" type="ORF">C7U55_00510</name>
</gene>
<feature type="transmembrane region" description="Helical" evidence="6">
    <location>
        <begin position="132"/>
        <end position="150"/>
    </location>
</feature>
<name>A0A2T3G3E7_9FIRM</name>
<evidence type="ECO:0000256" key="4">
    <source>
        <dbReference type="ARBA" id="ARBA00022989"/>
    </source>
</evidence>
<protein>
    <submittedName>
        <fullName evidence="7">Tryptophan-rich sensory protein</fullName>
    </submittedName>
</protein>
<dbReference type="AlphaFoldDB" id="A0A2T3G3E7"/>
<evidence type="ECO:0000313" key="8">
    <source>
        <dbReference type="Proteomes" id="UP000241201"/>
    </source>
</evidence>
<comment type="subcellular location">
    <subcellularLocation>
        <location evidence="1">Membrane</location>
        <topology evidence="1">Multi-pass membrane protein</topology>
    </subcellularLocation>
</comment>
<evidence type="ECO:0000256" key="3">
    <source>
        <dbReference type="ARBA" id="ARBA00022692"/>
    </source>
</evidence>
<dbReference type="PIRSF" id="PIRSF005859">
    <property type="entry name" value="PBR"/>
    <property type="match status" value="1"/>
</dbReference>
<evidence type="ECO:0000256" key="5">
    <source>
        <dbReference type="ARBA" id="ARBA00023136"/>
    </source>
</evidence>
<dbReference type="CDD" id="cd15904">
    <property type="entry name" value="TSPO_MBR"/>
    <property type="match status" value="1"/>
</dbReference>